<sequence>MMPPRATSSTHQRPNIPPRRAPQRCIRTRPHEDPDFPQEGSDEDEDEGRRLQAEMDAIGQEREDDDSRDADLPQQRPSDTRLSDKRRRREEVLPVNPPGIVTSREMSPVDSLAPNPAKVRAHKLAKSPQALANAGRDWFGIVSTQDGCSIPSSTICAADLFANEPHTHTSTIHAAPSSKHTLGHLHHRDNPLHCDVFIELVPLPSRAPHSTRRKLLVLHSAS</sequence>
<keyword evidence="3" id="KW-1185">Reference proteome</keyword>
<organism evidence="2 3">
    <name type="scientific">Naematelia encephala</name>
    <dbReference type="NCBI Taxonomy" id="71784"/>
    <lineage>
        <taxon>Eukaryota</taxon>
        <taxon>Fungi</taxon>
        <taxon>Dikarya</taxon>
        <taxon>Basidiomycota</taxon>
        <taxon>Agaricomycotina</taxon>
        <taxon>Tremellomycetes</taxon>
        <taxon>Tremellales</taxon>
        <taxon>Naemateliaceae</taxon>
        <taxon>Naematelia</taxon>
    </lineage>
</organism>
<name>A0A1Y2AID1_9TREE</name>
<evidence type="ECO:0000313" key="3">
    <source>
        <dbReference type="Proteomes" id="UP000193986"/>
    </source>
</evidence>
<evidence type="ECO:0000256" key="1">
    <source>
        <dbReference type="SAM" id="MobiDB-lite"/>
    </source>
</evidence>
<dbReference type="InParanoid" id="A0A1Y2AID1"/>
<accession>A0A1Y2AID1</accession>
<dbReference type="AlphaFoldDB" id="A0A1Y2AID1"/>
<protein>
    <submittedName>
        <fullName evidence="2">Uncharacterized protein</fullName>
    </submittedName>
</protein>
<dbReference type="EMBL" id="MCFC01000101">
    <property type="protein sequence ID" value="ORY21947.1"/>
    <property type="molecule type" value="Genomic_DNA"/>
</dbReference>
<dbReference type="Proteomes" id="UP000193986">
    <property type="component" value="Unassembled WGS sequence"/>
</dbReference>
<feature type="region of interest" description="Disordered" evidence="1">
    <location>
        <begin position="1"/>
        <end position="112"/>
    </location>
</feature>
<evidence type="ECO:0000313" key="2">
    <source>
        <dbReference type="EMBL" id="ORY21947.1"/>
    </source>
</evidence>
<feature type="compositionally biased region" description="Polar residues" evidence="1">
    <location>
        <begin position="1"/>
        <end position="13"/>
    </location>
</feature>
<comment type="caution">
    <text evidence="2">The sequence shown here is derived from an EMBL/GenBank/DDBJ whole genome shotgun (WGS) entry which is preliminary data.</text>
</comment>
<reference evidence="2 3" key="1">
    <citation type="submission" date="2016-07" db="EMBL/GenBank/DDBJ databases">
        <title>Pervasive Adenine N6-methylation of Active Genes in Fungi.</title>
        <authorList>
            <consortium name="DOE Joint Genome Institute"/>
            <person name="Mondo S.J."/>
            <person name="Dannebaum R.O."/>
            <person name="Kuo R.C."/>
            <person name="Labutti K."/>
            <person name="Haridas S."/>
            <person name="Kuo A."/>
            <person name="Salamov A."/>
            <person name="Ahrendt S.R."/>
            <person name="Lipzen A."/>
            <person name="Sullivan W."/>
            <person name="Andreopoulos W.B."/>
            <person name="Clum A."/>
            <person name="Lindquist E."/>
            <person name="Daum C."/>
            <person name="Ramamoorthy G.K."/>
            <person name="Gryganskyi A."/>
            <person name="Culley D."/>
            <person name="Magnuson J.K."/>
            <person name="James T.Y."/>
            <person name="O'Malley M.A."/>
            <person name="Stajich J.E."/>
            <person name="Spatafora J.W."/>
            <person name="Visel A."/>
            <person name="Grigoriev I.V."/>
        </authorList>
    </citation>
    <scope>NUCLEOTIDE SEQUENCE [LARGE SCALE GENOMIC DNA]</scope>
    <source>
        <strain evidence="2 3">68-887.2</strain>
    </source>
</reference>
<proteinExistence type="predicted"/>
<gene>
    <name evidence="2" type="ORF">BCR39DRAFT_48551</name>
</gene>